<dbReference type="Gene3D" id="3.30.420.40">
    <property type="match status" value="2"/>
</dbReference>
<evidence type="ECO:0000313" key="3">
    <source>
        <dbReference type="Proteomes" id="UP001224359"/>
    </source>
</evidence>
<evidence type="ECO:0000313" key="2">
    <source>
        <dbReference type="EMBL" id="MDQ0158287.1"/>
    </source>
</evidence>
<dbReference type="EMBL" id="JAUSTQ010000001">
    <property type="protein sequence ID" value="MDQ0158287.1"/>
    <property type="molecule type" value="Genomic_DNA"/>
</dbReference>
<keyword evidence="2" id="KW-0808">Transferase</keyword>
<accession>A0ABT9VBD9</accession>
<name>A0ABT9VBD9_9BACI</name>
<keyword evidence="3" id="KW-1185">Reference proteome</keyword>
<dbReference type="EC" id="2.7.1.2" evidence="2"/>
<dbReference type="CDD" id="cd24068">
    <property type="entry name" value="ASKHA_NBD_ROK_FnNanK-like"/>
    <property type="match status" value="1"/>
</dbReference>
<dbReference type="Pfam" id="PF00480">
    <property type="entry name" value="ROK"/>
    <property type="match status" value="1"/>
</dbReference>
<dbReference type="Proteomes" id="UP001224359">
    <property type="component" value="Unassembled WGS sequence"/>
</dbReference>
<reference evidence="2 3" key="1">
    <citation type="submission" date="2023-07" db="EMBL/GenBank/DDBJ databases">
        <title>Genomic Encyclopedia of Type Strains, Phase IV (KMG-IV): sequencing the most valuable type-strain genomes for metagenomic binning, comparative biology and taxonomic classification.</title>
        <authorList>
            <person name="Goeker M."/>
        </authorList>
    </citation>
    <scope>NUCLEOTIDE SEQUENCE [LARGE SCALE GENOMIC DNA]</scope>
    <source>
        <strain evidence="2 3">DSM 16460</strain>
    </source>
</reference>
<dbReference type="PANTHER" id="PTHR18964">
    <property type="entry name" value="ROK (REPRESSOR, ORF, KINASE) FAMILY"/>
    <property type="match status" value="1"/>
</dbReference>
<evidence type="ECO:0000256" key="1">
    <source>
        <dbReference type="ARBA" id="ARBA00006479"/>
    </source>
</evidence>
<sequence>MKVLGVDIGGTKIRFGMIDEQFNVHLDTKVPTSFPLYETLEREILNLLHSHPEIERIGIGTHGFVDSKRGRVVYATDLLPGWSNTEVKSQLETATNRPVAVDNDANVAALAEATLGAAKSSERSICLTLGTGLGGGVILDNCVVSGGPHGGAAEIGHMILYPHGHPCPCGRKGCAEQYVSGTALKRRIEEAGLPYTPETFFENIQHDEQAEALVKAYTSDLAVVISSLQAIFDMDTVVIGGGVSESASLWFDYLHEQLNQHLLNPIEVKTAQYENDAGMLGAASLVLDL</sequence>
<gene>
    <name evidence="2" type="ORF">J2S77_000237</name>
</gene>
<dbReference type="PANTHER" id="PTHR18964:SF149">
    <property type="entry name" value="BIFUNCTIONAL UDP-N-ACETYLGLUCOSAMINE 2-EPIMERASE_N-ACETYLMANNOSAMINE KINASE"/>
    <property type="match status" value="1"/>
</dbReference>
<comment type="similarity">
    <text evidence="1">Belongs to the ROK (NagC/XylR) family.</text>
</comment>
<comment type="caution">
    <text evidence="2">The sequence shown here is derived from an EMBL/GenBank/DDBJ whole genome shotgun (WGS) entry which is preliminary data.</text>
</comment>
<dbReference type="InterPro" id="IPR000600">
    <property type="entry name" value="ROK"/>
</dbReference>
<proteinExistence type="inferred from homology"/>
<protein>
    <submittedName>
        <fullName evidence="2">Glucokinase</fullName>
        <ecNumber evidence="2">2.7.1.2</ecNumber>
    </submittedName>
</protein>
<dbReference type="InterPro" id="IPR043129">
    <property type="entry name" value="ATPase_NBD"/>
</dbReference>
<dbReference type="RefSeq" id="WP_306973875.1">
    <property type="nucleotide sequence ID" value="NZ_JAUSTQ010000001.1"/>
</dbReference>
<organism evidence="2 3">
    <name type="scientific">Alkalibacillus salilacus</name>
    <dbReference type="NCBI Taxonomy" id="284582"/>
    <lineage>
        <taxon>Bacteria</taxon>
        <taxon>Bacillati</taxon>
        <taxon>Bacillota</taxon>
        <taxon>Bacilli</taxon>
        <taxon>Bacillales</taxon>
        <taxon>Bacillaceae</taxon>
        <taxon>Alkalibacillus</taxon>
    </lineage>
</organism>
<dbReference type="SUPFAM" id="SSF53067">
    <property type="entry name" value="Actin-like ATPase domain"/>
    <property type="match status" value="1"/>
</dbReference>
<dbReference type="GO" id="GO:0004340">
    <property type="term" value="F:glucokinase activity"/>
    <property type="evidence" value="ECO:0007669"/>
    <property type="project" value="UniProtKB-EC"/>
</dbReference>